<name>A0A0B6Y4H4_9EUPU</name>
<sequence>APMTRSSEAAIKAFNQKSLRSRGINLVLPAHSQQSSSTSKIMPQNVHPKSSPETSSKPKGSSSLQKLSSLSPNVVQNPSAETKTETSPRSCIRKTHILDTATGAVVSRRSSSIVVSTNSPSTL</sequence>
<dbReference type="AlphaFoldDB" id="A0A0B6Y4H4"/>
<feature type="non-terminal residue" evidence="2">
    <location>
        <position position="1"/>
    </location>
</feature>
<organism evidence="2">
    <name type="scientific">Arion vulgaris</name>
    <dbReference type="NCBI Taxonomy" id="1028688"/>
    <lineage>
        <taxon>Eukaryota</taxon>
        <taxon>Metazoa</taxon>
        <taxon>Spiralia</taxon>
        <taxon>Lophotrochozoa</taxon>
        <taxon>Mollusca</taxon>
        <taxon>Gastropoda</taxon>
        <taxon>Heterobranchia</taxon>
        <taxon>Euthyneura</taxon>
        <taxon>Panpulmonata</taxon>
        <taxon>Eupulmonata</taxon>
        <taxon>Stylommatophora</taxon>
        <taxon>Helicina</taxon>
        <taxon>Arionoidea</taxon>
        <taxon>Arionidae</taxon>
        <taxon>Arion</taxon>
    </lineage>
</organism>
<feature type="non-terminal residue" evidence="2">
    <location>
        <position position="123"/>
    </location>
</feature>
<feature type="compositionally biased region" description="Polar residues" evidence="1">
    <location>
        <begin position="73"/>
        <end position="89"/>
    </location>
</feature>
<accession>A0A0B6Y4H4</accession>
<feature type="region of interest" description="Disordered" evidence="1">
    <location>
        <begin position="27"/>
        <end position="91"/>
    </location>
</feature>
<feature type="compositionally biased region" description="Polar residues" evidence="1">
    <location>
        <begin position="31"/>
        <end position="42"/>
    </location>
</feature>
<feature type="compositionally biased region" description="Low complexity" evidence="1">
    <location>
        <begin position="48"/>
        <end position="72"/>
    </location>
</feature>
<evidence type="ECO:0000256" key="1">
    <source>
        <dbReference type="SAM" id="MobiDB-lite"/>
    </source>
</evidence>
<protein>
    <submittedName>
        <fullName evidence="2">Uncharacterized protein</fullName>
    </submittedName>
</protein>
<proteinExistence type="predicted"/>
<reference evidence="2" key="1">
    <citation type="submission" date="2014-12" db="EMBL/GenBank/DDBJ databases">
        <title>Insight into the proteome of Arion vulgaris.</title>
        <authorList>
            <person name="Aradska J."/>
            <person name="Bulat T."/>
            <person name="Smidak R."/>
            <person name="Sarate P."/>
            <person name="Gangsoo J."/>
            <person name="Sialana F."/>
            <person name="Bilban M."/>
            <person name="Lubec G."/>
        </authorList>
    </citation>
    <scope>NUCLEOTIDE SEQUENCE</scope>
    <source>
        <tissue evidence="2">Skin</tissue>
    </source>
</reference>
<dbReference type="EMBL" id="HACG01003886">
    <property type="protein sequence ID" value="CEK50751.1"/>
    <property type="molecule type" value="Transcribed_RNA"/>
</dbReference>
<evidence type="ECO:0000313" key="2">
    <source>
        <dbReference type="EMBL" id="CEK50751.1"/>
    </source>
</evidence>
<gene>
    <name evidence="2" type="primary">ORF11571</name>
</gene>